<dbReference type="PANTHER" id="PTHR21485">
    <property type="entry name" value="HAD SUPERFAMILY MEMBERS CMAS AND KDSC"/>
    <property type="match status" value="1"/>
</dbReference>
<evidence type="ECO:0000256" key="3">
    <source>
        <dbReference type="ARBA" id="ARBA00011881"/>
    </source>
</evidence>
<dbReference type="SFLD" id="SFLDS00003">
    <property type="entry name" value="Haloacid_Dehalogenase"/>
    <property type="match status" value="1"/>
</dbReference>
<dbReference type="Proteomes" id="UP000176547">
    <property type="component" value="Unassembled WGS sequence"/>
</dbReference>
<comment type="subunit">
    <text evidence="3">Homotetramer.</text>
</comment>
<dbReference type="NCBIfam" id="TIGR01670">
    <property type="entry name" value="KdsC-phosphatas"/>
    <property type="match status" value="1"/>
</dbReference>
<evidence type="ECO:0000256" key="5">
    <source>
        <dbReference type="ARBA" id="ARBA00022801"/>
    </source>
</evidence>
<comment type="caution">
    <text evidence="8">The sequence shown here is derived from an EMBL/GenBank/DDBJ whole genome shotgun (WGS) entry which is preliminary data.</text>
</comment>
<dbReference type="InterPro" id="IPR050793">
    <property type="entry name" value="CMP-NeuNAc_synthase"/>
</dbReference>
<keyword evidence="4 7" id="KW-0479">Metal-binding</keyword>
<dbReference type="SFLD" id="SFLDG01136">
    <property type="entry name" value="C1.6:_Phosphoserine_Phosphatas"/>
    <property type="match status" value="1"/>
</dbReference>
<keyword evidence="6 7" id="KW-0460">Magnesium</keyword>
<feature type="binding site" evidence="7">
    <location>
        <position position="111"/>
    </location>
    <ligand>
        <name>Mg(2+)</name>
        <dbReference type="ChEBI" id="CHEBI:18420"/>
    </ligand>
</feature>
<dbReference type="GO" id="GO:0046872">
    <property type="term" value="F:metal ion binding"/>
    <property type="evidence" value="ECO:0007669"/>
    <property type="project" value="UniProtKB-KW"/>
</dbReference>
<evidence type="ECO:0008006" key="10">
    <source>
        <dbReference type="Google" id="ProtNLM"/>
    </source>
</evidence>
<dbReference type="PIRSF" id="PIRSF006118">
    <property type="entry name" value="KDO8-P_Ptase"/>
    <property type="match status" value="1"/>
</dbReference>
<dbReference type="InterPro" id="IPR023214">
    <property type="entry name" value="HAD_sf"/>
</dbReference>
<dbReference type="GO" id="GO:0008781">
    <property type="term" value="F:N-acylneuraminate cytidylyltransferase activity"/>
    <property type="evidence" value="ECO:0007669"/>
    <property type="project" value="TreeGrafter"/>
</dbReference>
<reference evidence="8 9" key="1">
    <citation type="journal article" date="2016" name="Nat. Commun.">
        <title>Thousands of microbial genomes shed light on interconnected biogeochemical processes in an aquifer system.</title>
        <authorList>
            <person name="Anantharaman K."/>
            <person name="Brown C.T."/>
            <person name="Hug L.A."/>
            <person name="Sharon I."/>
            <person name="Castelle C.J."/>
            <person name="Probst A.J."/>
            <person name="Thomas B.C."/>
            <person name="Singh A."/>
            <person name="Wilkins M.J."/>
            <person name="Karaoz U."/>
            <person name="Brodie E.L."/>
            <person name="Williams K.H."/>
            <person name="Hubbard S.S."/>
            <person name="Banfield J.F."/>
        </authorList>
    </citation>
    <scope>NUCLEOTIDE SEQUENCE [LARGE SCALE GENOMIC DNA]</scope>
</reference>
<evidence type="ECO:0000256" key="7">
    <source>
        <dbReference type="PIRSR" id="PIRSR006118-2"/>
    </source>
</evidence>
<comment type="cofactor">
    <cofactor evidence="1 7">
        <name>Mg(2+)</name>
        <dbReference type="ChEBI" id="CHEBI:18420"/>
    </cofactor>
</comment>
<evidence type="ECO:0000313" key="9">
    <source>
        <dbReference type="Proteomes" id="UP000176547"/>
    </source>
</evidence>
<dbReference type="InterPro" id="IPR036412">
    <property type="entry name" value="HAD-like_sf"/>
</dbReference>
<evidence type="ECO:0000256" key="1">
    <source>
        <dbReference type="ARBA" id="ARBA00001946"/>
    </source>
</evidence>
<evidence type="ECO:0000256" key="2">
    <source>
        <dbReference type="ARBA" id="ARBA00005893"/>
    </source>
</evidence>
<protein>
    <recommendedName>
        <fullName evidence="10">3-deoxy-D-manno-octulosonate 8-phosphate phosphatase</fullName>
    </recommendedName>
</protein>
<gene>
    <name evidence="8" type="ORF">A3K06_01035</name>
</gene>
<dbReference type="SUPFAM" id="SSF56784">
    <property type="entry name" value="HAD-like"/>
    <property type="match status" value="1"/>
</dbReference>
<accession>A0A1F5NEE9</accession>
<dbReference type="AlphaFoldDB" id="A0A1F5NEE9"/>
<feature type="binding site" evidence="7">
    <location>
        <position position="18"/>
    </location>
    <ligand>
        <name>Mg(2+)</name>
        <dbReference type="ChEBI" id="CHEBI:18420"/>
    </ligand>
</feature>
<dbReference type="InterPro" id="IPR010023">
    <property type="entry name" value="KdsC_fam"/>
</dbReference>
<sequence>MGKNLTETLRGLKLLIFDVDGVFTDGSVYVNDRGEEMLKFSRIDGKGIGLVGKAGMQVAVISQENSKATRSRMEKLQIPEIHLGIEDKAKIYSELKQKYGLEDSEVAFCGDDVQDLELLKLVGFAACPHNAQDLVKAECDFVSQRSGAENFVREICNMILEIKS</sequence>
<dbReference type="PANTHER" id="PTHR21485:SF3">
    <property type="entry name" value="N-ACYLNEURAMINATE CYTIDYLYLTRANSFERASE"/>
    <property type="match status" value="1"/>
</dbReference>
<evidence type="ECO:0000256" key="4">
    <source>
        <dbReference type="ARBA" id="ARBA00022723"/>
    </source>
</evidence>
<dbReference type="SFLD" id="SFLDG01138">
    <property type="entry name" value="C1.6.2:_Deoxy-d-mannose-octulo"/>
    <property type="match status" value="1"/>
</dbReference>
<dbReference type="Pfam" id="PF08282">
    <property type="entry name" value="Hydrolase_3"/>
    <property type="match status" value="1"/>
</dbReference>
<dbReference type="Gene3D" id="3.40.50.1000">
    <property type="entry name" value="HAD superfamily/HAD-like"/>
    <property type="match status" value="1"/>
</dbReference>
<dbReference type="EMBL" id="MFEG01000021">
    <property type="protein sequence ID" value="OGE75944.1"/>
    <property type="molecule type" value="Genomic_DNA"/>
</dbReference>
<organism evidence="8 9">
    <name type="scientific">Candidatus Doudnabacteria bacterium RIFCSPHIGHO2_01_52_17</name>
    <dbReference type="NCBI Taxonomy" id="1817820"/>
    <lineage>
        <taxon>Bacteria</taxon>
        <taxon>Candidatus Doudnaibacteriota</taxon>
    </lineage>
</organism>
<dbReference type="GO" id="GO:0016788">
    <property type="term" value="F:hydrolase activity, acting on ester bonds"/>
    <property type="evidence" value="ECO:0007669"/>
    <property type="project" value="InterPro"/>
</dbReference>
<evidence type="ECO:0000256" key="6">
    <source>
        <dbReference type="ARBA" id="ARBA00022842"/>
    </source>
</evidence>
<keyword evidence="5" id="KW-0378">Hydrolase</keyword>
<evidence type="ECO:0000313" key="8">
    <source>
        <dbReference type="EMBL" id="OGE75944.1"/>
    </source>
</evidence>
<proteinExistence type="inferred from homology"/>
<name>A0A1F5NEE9_9BACT</name>
<comment type="similarity">
    <text evidence="2">Belongs to the KdsC family.</text>
</comment>
<feature type="binding site" evidence="7">
    <location>
        <position position="20"/>
    </location>
    <ligand>
        <name>substrate</name>
    </ligand>
</feature>